<dbReference type="RefSeq" id="WP_396945435.1">
    <property type="nucleotide sequence ID" value="NZ_JBIRXV010000001.1"/>
</dbReference>
<comment type="caution">
    <text evidence="1">The sequence shown here is derived from an EMBL/GenBank/DDBJ whole genome shotgun (WGS) entry which is preliminary data.</text>
</comment>
<dbReference type="Proteomes" id="UP001611450">
    <property type="component" value="Unassembled WGS sequence"/>
</dbReference>
<reference evidence="1 2" key="1">
    <citation type="submission" date="2024-10" db="EMBL/GenBank/DDBJ databases">
        <title>The Natural Products Discovery Center: Release of the First 8490 Sequenced Strains for Exploring Actinobacteria Biosynthetic Diversity.</title>
        <authorList>
            <person name="Kalkreuter E."/>
            <person name="Kautsar S.A."/>
            <person name="Yang D."/>
            <person name="Bader C.D."/>
            <person name="Teijaro C.N."/>
            <person name="Fluegel L."/>
            <person name="Davis C.M."/>
            <person name="Simpson J.R."/>
            <person name="Lauterbach L."/>
            <person name="Steele A.D."/>
            <person name="Gui C."/>
            <person name="Meng S."/>
            <person name="Li G."/>
            <person name="Viehrig K."/>
            <person name="Ye F."/>
            <person name="Su P."/>
            <person name="Kiefer A.F."/>
            <person name="Nichols A."/>
            <person name="Cepeda A.J."/>
            <person name="Yan W."/>
            <person name="Fan B."/>
            <person name="Jiang Y."/>
            <person name="Adhikari A."/>
            <person name="Zheng C.-J."/>
            <person name="Schuster L."/>
            <person name="Cowan T.M."/>
            <person name="Smanski M.J."/>
            <person name="Chevrette M.G."/>
            <person name="De Carvalho L.P.S."/>
            <person name="Shen B."/>
        </authorList>
    </citation>
    <scope>NUCLEOTIDE SEQUENCE [LARGE SCALE GENOMIC DNA]</scope>
    <source>
        <strain evidence="1 2">NPDC019626</strain>
    </source>
</reference>
<gene>
    <name evidence="1" type="ORF">ACH47G_05485</name>
</gene>
<accession>A0ABW7WAA5</accession>
<proteinExistence type="predicted"/>
<evidence type="ECO:0008006" key="3">
    <source>
        <dbReference type="Google" id="ProtNLM"/>
    </source>
</evidence>
<name>A0ABW7WAA5_9NOCA</name>
<dbReference type="EMBL" id="JBIRXV010000001">
    <property type="protein sequence ID" value="MFI2319922.1"/>
    <property type="molecule type" value="Genomic_DNA"/>
</dbReference>
<keyword evidence="2" id="KW-1185">Reference proteome</keyword>
<sequence length="234" mass="26169">MSDVVVNLPGMVNPDTALRRLLRETGKLLQPYGFHGAEPAWTRVEARGVASVGRTRVTRTWIDGQQVLGFGLTLHATPIAWWEFCNWRDTRRGLPHVPLESATGPGLIDNRSLADELTAPWTLRVDPDQPGSHALQSDIDAIRSQLPRRVHAYARRALRLLETDHYLNELSDLSDQGVRTQEAIIVLLADRGAGPRLDEAVHRFRQCIAGSAYPEDAITYARTRTAVGEILRER</sequence>
<protein>
    <recommendedName>
        <fullName evidence="3">DUF4304 domain-containing protein</fullName>
    </recommendedName>
</protein>
<evidence type="ECO:0000313" key="1">
    <source>
        <dbReference type="EMBL" id="MFI2319922.1"/>
    </source>
</evidence>
<evidence type="ECO:0000313" key="2">
    <source>
        <dbReference type="Proteomes" id="UP001611450"/>
    </source>
</evidence>
<organism evidence="1 2">
    <name type="scientific">Nocardia beijingensis</name>
    <dbReference type="NCBI Taxonomy" id="95162"/>
    <lineage>
        <taxon>Bacteria</taxon>
        <taxon>Bacillati</taxon>
        <taxon>Actinomycetota</taxon>
        <taxon>Actinomycetes</taxon>
        <taxon>Mycobacteriales</taxon>
        <taxon>Nocardiaceae</taxon>
        <taxon>Nocardia</taxon>
    </lineage>
</organism>